<reference evidence="2 3" key="1">
    <citation type="submission" date="2020-08" db="EMBL/GenBank/DDBJ databases">
        <title>Genomic Encyclopedia of Type Strains, Phase IV (KMG-IV): sequencing the most valuable type-strain genomes for metagenomic binning, comparative biology and taxonomic classification.</title>
        <authorList>
            <person name="Goeker M."/>
        </authorList>
    </citation>
    <scope>NUCLEOTIDE SEQUENCE [LARGE SCALE GENOMIC DNA]</scope>
    <source>
        <strain evidence="2 3">DSM 16268</strain>
    </source>
</reference>
<dbReference type="Proteomes" id="UP000523821">
    <property type="component" value="Unassembled WGS sequence"/>
</dbReference>
<dbReference type="RefSeq" id="WP_183858490.1">
    <property type="nucleotide sequence ID" value="NZ_JACHOO010000012.1"/>
</dbReference>
<evidence type="ECO:0000313" key="3">
    <source>
        <dbReference type="Proteomes" id="UP000523821"/>
    </source>
</evidence>
<organism evidence="2 3">
    <name type="scientific">Prosthecomicrobium pneumaticum</name>
    <dbReference type="NCBI Taxonomy" id="81895"/>
    <lineage>
        <taxon>Bacteria</taxon>
        <taxon>Pseudomonadati</taxon>
        <taxon>Pseudomonadota</taxon>
        <taxon>Alphaproteobacteria</taxon>
        <taxon>Hyphomicrobiales</taxon>
        <taxon>Kaistiaceae</taxon>
        <taxon>Prosthecomicrobium</taxon>
    </lineage>
</organism>
<dbReference type="AlphaFoldDB" id="A0A7W9L3Z6"/>
<protein>
    <recommendedName>
        <fullName evidence="4">Alkaline proteinase inhibitor/ Outer membrane lipoprotein Omp19 domain-containing protein</fullName>
    </recommendedName>
</protein>
<feature type="signal peptide" evidence="1">
    <location>
        <begin position="1"/>
        <end position="21"/>
    </location>
</feature>
<name>A0A7W9L3Z6_9HYPH</name>
<gene>
    <name evidence="2" type="ORF">GGQ63_004159</name>
</gene>
<accession>A0A7W9L3Z6</accession>
<sequence>MTRRLLAAFAAFALPASAALAGDGFEGSWTIAAAEAAPWAAETGPSPFDAALLGRTVAIAADGVRGPELFGCGGAPARQGLGGAESLFDGALDDPGRQALALGVAPGSIVPALATGCAAEIVLYRIGPDRAVFAFAGRIYTLARAAAEDPVVAAAGETGAPLN</sequence>
<evidence type="ECO:0000256" key="1">
    <source>
        <dbReference type="SAM" id="SignalP"/>
    </source>
</evidence>
<comment type="caution">
    <text evidence="2">The sequence shown here is derived from an EMBL/GenBank/DDBJ whole genome shotgun (WGS) entry which is preliminary data.</text>
</comment>
<proteinExistence type="predicted"/>
<evidence type="ECO:0008006" key="4">
    <source>
        <dbReference type="Google" id="ProtNLM"/>
    </source>
</evidence>
<feature type="chain" id="PRO_5030660933" description="Alkaline proteinase inhibitor/ Outer membrane lipoprotein Omp19 domain-containing protein" evidence="1">
    <location>
        <begin position="22"/>
        <end position="163"/>
    </location>
</feature>
<keyword evidence="3" id="KW-1185">Reference proteome</keyword>
<evidence type="ECO:0000313" key="2">
    <source>
        <dbReference type="EMBL" id="MBB5755061.1"/>
    </source>
</evidence>
<dbReference type="EMBL" id="JACHOO010000012">
    <property type="protein sequence ID" value="MBB5755061.1"/>
    <property type="molecule type" value="Genomic_DNA"/>
</dbReference>
<keyword evidence="1" id="KW-0732">Signal</keyword>